<feature type="signal peptide" evidence="4">
    <location>
        <begin position="1"/>
        <end position="32"/>
    </location>
</feature>
<keyword evidence="2" id="KW-0813">Transport</keyword>
<dbReference type="Proteomes" id="UP000235682">
    <property type="component" value="Unassembled WGS sequence"/>
</dbReference>
<feature type="domain" description="Solute-binding protein family 5" evidence="5">
    <location>
        <begin position="110"/>
        <end position="495"/>
    </location>
</feature>
<dbReference type="InterPro" id="IPR039424">
    <property type="entry name" value="SBP_5"/>
</dbReference>
<evidence type="ECO:0000256" key="3">
    <source>
        <dbReference type="ARBA" id="ARBA00022729"/>
    </source>
</evidence>
<dbReference type="SUPFAM" id="SSF53850">
    <property type="entry name" value="Periplasmic binding protein-like II"/>
    <property type="match status" value="1"/>
</dbReference>
<feature type="chain" id="PRO_5014866363" evidence="4">
    <location>
        <begin position="33"/>
        <end position="587"/>
    </location>
</feature>
<dbReference type="STRING" id="84521.SAMN04487994_10278"/>
<evidence type="ECO:0000259" key="5">
    <source>
        <dbReference type="Pfam" id="PF00496"/>
    </source>
</evidence>
<keyword evidence="3 4" id="KW-0732">Signal</keyword>
<dbReference type="GO" id="GO:0043190">
    <property type="term" value="C:ATP-binding cassette (ABC) transporter complex"/>
    <property type="evidence" value="ECO:0007669"/>
    <property type="project" value="InterPro"/>
</dbReference>
<name>A0A2N6SLN7_9LACT</name>
<dbReference type="InterPro" id="IPR000914">
    <property type="entry name" value="SBP_5_dom"/>
</dbReference>
<dbReference type="PANTHER" id="PTHR30290:SF9">
    <property type="entry name" value="OLIGOPEPTIDE-BINDING PROTEIN APPA"/>
    <property type="match status" value="1"/>
</dbReference>
<organism evidence="6 7">
    <name type="scientific">Dolosicoccus paucivorans</name>
    <dbReference type="NCBI Taxonomy" id="84521"/>
    <lineage>
        <taxon>Bacteria</taxon>
        <taxon>Bacillati</taxon>
        <taxon>Bacillota</taxon>
        <taxon>Bacilli</taxon>
        <taxon>Lactobacillales</taxon>
        <taxon>Aerococcaceae</taxon>
        <taxon>Dolosicoccus</taxon>
    </lineage>
</organism>
<dbReference type="AlphaFoldDB" id="A0A2N6SLN7"/>
<evidence type="ECO:0000256" key="2">
    <source>
        <dbReference type="ARBA" id="ARBA00022448"/>
    </source>
</evidence>
<dbReference type="RefSeq" id="WP_102227724.1">
    <property type="nucleotide sequence ID" value="NZ_PNFY01000015.1"/>
</dbReference>
<proteinExistence type="inferred from homology"/>
<accession>A0A2N6SLN7</accession>
<evidence type="ECO:0000313" key="7">
    <source>
        <dbReference type="Proteomes" id="UP000235682"/>
    </source>
</evidence>
<dbReference type="EMBL" id="PNHE01000033">
    <property type="protein sequence ID" value="PMC57963.1"/>
    <property type="molecule type" value="Genomic_DNA"/>
</dbReference>
<comment type="similarity">
    <text evidence="1">Belongs to the bacterial solute-binding protein 5 family.</text>
</comment>
<dbReference type="Gene3D" id="3.40.190.10">
    <property type="entry name" value="Periplasmic binding protein-like II"/>
    <property type="match status" value="1"/>
</dbReference>
<dbReference type="CDD" id="cd08510">
    <property type="entry name" value="PBP2_Lactococcal_OppA_like"/>
    <property type="match status" value="1"/>
</dbReference>
<dbReference type="GO" id="GO:0015833">
    <property type="term" value="P:peptide transport"/>
    <property type="evidence" value="ECO:0007669"/>
    <property type="project" value="TreeGrafter"/>
</dbReference>
<dbReference type="InterPro" id="IPR030678">
    <property type="entry name" value="Peptide/Ni-bd"/>
</dbReference>
<dbReference type="PANTHER" id="PTHR30290">
    <property type="entry name" value="PERIPLASMIC BINDING COMPONENT OF ABC TRANSPORTER"/>
    <property type="match status" value="1"/>
</dbReference>
<gene>
    <name evidence="6" type="ORF">CJ205_06930</name>
</gene>
<dbReference type="Gene3D" id="3.10.105.10">
    <property type="entry name" value="Dipeptide-binding Protein, Domain 3"/>
    <property type="match status" value="1"/>
</dbReference>
<reference evidence="6 7" key="1">
    <citation type="submission" date="2017-09" db="EMBL/GenBank/DDBJ databases">
        <title>Bacterial strain isolated from the female urinary microbiota.</title>
        <authorList>
            <person name="Thomas-White K."/>
            <person name="Kumar N."/>
            <person name="Forster S."/>
            <person name="Putonti C."/>
            <person name="Lawley T."/>
            <person name="Wolfe A.J."/>
        </authorList>
    </citation>
    <scope>NUCLEOTIDE SEQUENCE [LARGE SCALE GENOMIC DNA]</scope>
    <source>
        <strain evidence="6 7">UMB0852</strain>
    </source>
</reference>
<dbReference type="PIRSF" id="PIRSF002741">
    <property type="entry name" value="MppA"/>
    <property type="match status" value="1"/>
</dbReference>
<dbReference type="OrthoDB" id="9796817at2"/>
<evidence type="ECO:0000256" key="1">
    <source>
        <dbReference type="ARBA" id="ARBA00005695"/>
    </source>
</evidence>
<evidence type="ECO:0000256" key="4">
    <source>
        <dbReference type="SAM" id="SignalP"/>
    </source>
</evidence>
<protein>
    <submittedName>
        <fullName evidence="6">Oligopeptide ABC transporter substrate-binding protein</fullName>
    </submittedName>
</protein>
<evidence type="ECO:0000313" key="6">
    <source>
        <dbReference type="EMBL" id="PMC57963.1"/>
    </source>
</evidence>
<comment type="caution">
    <text evidence="6">The sequence shown here is derived from an EMBL/GenBank/DDBJ whole genome shotgun (WGS) entry which is preliminary data.</text>
</comment>
<keyword evidence="7" id="KW-1185">Reference proteome</keyword>
<dbReference type="GO" id="GO:0042597">
    <property type="term" value="C:periplasmic space"/>
    <property type="evidence" value="ECO:0007669"/>
    <property type="project" value="UniProtKB-ARBA"/>
</dbReference>
<dbReference type="GO" id="GO:1904680">
    <property type="term" value="F:peptide transmembrane transporter activity"/>
    <property type="evidence" value="ECO:0007669"/>
    <property type="project" value="TreeGrafter"/>
</dbReference>
<dbReference type="Pfam" id="PF00496">
    <property type="entry name" value="SBP_bac_5"/>
    <property type="match status" value="1"/>
</dbReference>
<sequence>MNKTLKKSAALFSSVLMLSSLTLSSLTPIALAEENQGPQIEAAVTREGDPIEGGEFRYALVGDPFSGILNPMYWSGQPDGELVSFFTESLYGYDENFLIDDSGFAKIEFHDDEKAVTITIPEDVKWPDGEPVTIDDVIAPYEIVGHPDYTGIRYGKGYVDVKGMEAYKNGEADSIEGLERINDYTLKVHYDNYNNSIRQAGGAIASAIQPAHIVKDIDVETFEDSDFVRKNPMGLGPFKVESIVPGESVSFVPNENYWRGDVNVDKLTVEVVNQTSVVQEMKAGNYDVASLPADQYETFKDAENFDTVGILSNAYNYVGFKLGTFDEESGEVKPDESKVTWNKALRQAMAHAIDIDAIGEQFYQGLRSRATSLIIPLFGELHKPQDGNVYDIDLANQILDEAGFKDTNNDGFREDPNGEPFTLKLAAMSGSEVAEPETQYYMEAWKAIGINVELVDGRLLEFNAFYDRLKEDDPAIDVYLAASGVGGDPNPYTFFGRKGLMNYSRWATEENDKLLEDISSNDAFEEDFRIKAYGDWQDYMNEEMPVIPTLYRYELTAVNKRVSNWDTQIGSDLNWTQIALLEDQPVK</sequence>